<evidence type="ECO:0000256" key="2">
    <source>
        <dbReference type="ARBA" id="ARBA00003213"/>
    </source>
</evidence>
<sequence>MNKLLVICGPTATGKTQLALQIVQDYKADLVSADSRQVYRGMDIATGRDTPGNFKFLPAGRQGQISNIKLNQKPVGYFTDGKTRLWGLDLVDPGEEFSVTDFVRFAVPVIKTIWSEDKLPIVVGGTGLYIRALRGELPDIFIPQNSELRKELEKKELSELQTELRRIDPGKFQSMNNSDVNNRRRLVRAIEIADAKKYHNASREELFKVNADLLRIGLTAPIATLTQRISERVETRIKQGVVAEVTKLIKSGYSWNLPSMSALGIRQWQPYFEKSVSLKAVRNKWIQDEVSYVKRQLTWFRKELGIVWFDVSRPDYKEQAMEMVKKWYTKS</sequence>
<keyword evidence="8 10" id="KW-0460">Magnesium</keyword>
<organism evidence="11 12">
    <name type="scientific">Candidatus Gottesmanbacteria bacterium GW2011_GWA1_43_11</name>
    <dbReference type="NCBI Taxonomy" id="1618436"/>
    <lineage>
        <taxon>Bacteria</taxon>
        <taxon>Candidatus Gottesmaniibacteriota</taxon>
    </lineage>
</organism>
<keyword evidence="6 10" id="KW-0547">Nucleotide-binding</keyword>
<dbReference type="EMBL" id="LCFB01000038">
    <property type="protein sequence ID" value="KKS83488.1"/>
    <property type="molecule type" value="Genomic_DNA"/>
</dbReference>
<dbReference type="PANTHER" id="PTHR11088:SF60">
    <property type="entry name" value="TRNA DIMETHYLALLYLTRANSFERASE"/>
    <property type="match status" value="1"/>
</dbReference>
<evidence type="ECO:0000256" key="9">
    <source>
        <dbReference type="ARBA" id="ARBA00049563"/>
    </source>
</evidence>
<evidence type="ECO:0000256" key="6">
    <source>
        <dbReference type="ARBA" id="ARBA00022741"/>
    </source>
</evidence>
<comment type="caution">
    <text evidence="11">The sequence shown here is derived from an EMBL/GenBank/DDBJ whole genome shotgun (WGS) entry which is preliminary data.</text>
</comment>
<evidence type="ECO:0000313" key="12">
    <source>
        <dbReference type="Proteomes" id="UP000034543"/>
    </source>
</evidence>
<gene>
    <name evidence="10" type="primary">miaA</name>
    <name evidence="11" type="ORF">UV59_C0038G0013</name>
</gene>
<dbReference type="Pfam" id="PF01715">
    <property type="entry name" value="IPPT"/>
    <property type="match status" value="1"/>
</dbReference>
<dbReference type="GO" id="GO:0052381">
    <property type="term" value="F:tRNA dimethylallyltransferase activity"/>
    <property type="evidence" value="ECO:0007669"/>
    <property type="project" value="UniProtKB-UniRule"/>
</dbReference>
<name>A0A0G1F9D9_9BACT</name>
<comment type="subunit">
    <text evidence="10">Monomer.</text>
</comment>
<dbReference type="AlphaFoldDB" id="A0A0G1F9D9"/>
<evidence type="ECO:0000256" key="4">
    <source>
        <dbReference type="ARBA" id="ARBA00022679"/>
    </source>
</evidence>
<evidence type="ECO:0000256" key="7">
    <source>
        <dbReference type="ARBA" id="ARBA00022840"/>
    </source>
</evidence>
<dbReference type="STRING" id="1618436.UV59_C0038G0013"/>
<keyword evidence="7 10" id="KW-0067">ATP-binding</keyword>
<dbReference type="Proteomes" id="UP000034543">
    <property type="component" value="Unassembled WGS sequence"/>
</dbReference>
<dbReference type="GO" id="GO:0005524">
    <property type="term" value="F:ATP binding"/>
    <property type="evidence" value="ECO:0007669"/>
    <property type="project" value="UniProtKB-UniRule"/>
</dbReference>
<comment type="catalytic activity">
    <reaction evidence="9 10">
        <text>adenosine(37) in tRNA + dimethylallyl diphosphate = N(6)-dimethylallyladenosine(37) in tRNA + diphosphate</text>
        <dbReference type="Rhea" id="RHEA:26482"/>
        <dbReference type="Rhea" id="RHEA-COMP:10162"/>
        <dbReference type="Rhea" id="RHEA-COMP:10375"/>
        <dbReference type="ChEBI" id="CHEBI:33019"/>
        <dbReference type="ChEBI" id="CHEBI:57623"/>
        <dbReference type="ChEBI" id="CHEBI:74411"/>
        <dbReference type="ChEBI" id="CHEBI:74415"/>
        <dbReference type="EC" id="2.5.1.75"/>
    </reaction>
</comment>
<evidence type="ECO:0000256" key="5">
    <source>
        <dbReference type="ARBA" id="ARBA00022694"/>
    </source>
</evidence>
<dbReference type="Pfam" id="PF01745">
    <property type="entry name" value="IPT"/>
    <property type="match status" value="1"/>
</dbReference>
<comment type="function">
    <text evidence="2 10">Catalyzes the transfer of a dimethylallyl group onto the adenine at position 37 in tRNAs that read codons beginning with uridine, leading to the formation of N6-(dimethylallyl)adenosine (i(6)A).</text>
</comment>
<dbReference type="GO" id="GO:0006400">
    <property type="term" value="P:tRNA modification"/>
    <property type="evidence" value="ECO:0007669"/>
    <property type="project" value="TreeGrafter"/>
</dbReference>
<dbReference type="Gene3D" id="1.10.20.140">
    <property type="match status" value="1"/>
</dbReference>
<dbReference type="Gene3D" id="3.40.50.300">
    <property type="entry name" value="P-loop containing nucleotide triphosphate hydrolases"/>
    <property type="match status" value="1"/>
</dbReference>
<evidence type="ECO:0000256" key="1">
    <source>
        <dbReference type="ARBA" id="ARBA00001946"/>
    </source>
</evidence>
<evidence type="ECO:0000313" key="11">
    <source>
        <dbReference type="EMBL" id="KKS83488.1"/>
    </source>
</evidence>
<dbReference type="InterPro" id="IPR018022">
    <property type="entry name" value="IPT"/>
</dbReference>
<feature type="binding site" evidence="10">
    <location>
        <begin position="11"/>
        <end position="16"/>
    </location>
    <ligand>
        <name>substrate</name>
    </ligand>
</feature>
<dbReference type="InterPro" id="IPR039657">
    <property type="entry name" value="Dimethylallyltransferase"/>
</dbReference>
<dbReference type="InterPro" id="IPR027417">
    <property type="entry name" value="P-loop_NTPase"/>
</dbReference>
<keyword evidence="5 10" id="KW-0819">tRNA processing</keyword>
<evidence type="ECO:0000256" key="10">
    <source>
        <dbReference type="HAMAP-Rule" id="MF_00185"/>
    </source>
</evidence>
<dbReference type="PANTHER" id="PTHR11088">
    <property type="entry name" value="TRNA DIMETHYLALLYLTRANSFERASE"/>
    <property type="match status" value="1"/>
</dbReference>
<keyword evidence="4 10" id="KW-0808">Transferase</keyword>
<feature type="binding site" evidence="10">
    <location>
        <begin position="9"/>
        <end position="16"/>
    </location>
    <ligand>
        <name>ATP</name>
        <dbReference type="ChEBI" id="CHEBI:30616"/>
    </ligand>
</feature>
<proteinExistence type="inferred from homology"/>
<feature type="region of interest" description="Interaction with substrate tRNA" evidence="10">
    <location>
        <begin position="34"/>
        <end position="37"/>
    </location>
</feature>
<reference evidence="11 12" key="1">
    <citation type="journal article" date="2015" name="Nature">
        <title>rRNA introns, odd ribosomes, and small enigmatic genomes across a large radiation of phyla.</title>
        <authorList>
            <person name="Brown C.T."/>
            <person name="Hug L.A."/>
            <person name="Thomas B.C."/>
            <person name="Sharon I."/>
            <person name="Castelle C.J."/>
            <person name="Singh A."/>
            <person name="Wilkins M.J."/>
            <person name="Williams K.H."/>
            <person name="Banfield J.F."/>
        </authorList>
    </citation>
    <scope>NUCLEOTIDE SEQUENCE [LARGE SCALE GENOMIC DNA]</scope>
</reference>
<accession>A0A0G1F9D9</accession>
<dbReference type="SUPFAM" id="SSF52540">
    <property type="entry name" value="P-loop containing nucleoside triphosphate hydrolases"/>
    <property type="match status" value="2"/>
</dbReference>
<evidence type="ECO:0000256" key="8">
    <source>
        <dbReference type="ARBA" id="ARBA00022842"/>
    </source>
</evidence>
<protein>
    <recommendedName>
        <fullName evidence="10">tRNA dimethylallyltransferase</fullName>
        <ecNumber evidence="10">2.5.1.75</ecNumber>
    </recommendedName>
    <alternativeName>
        <fullName evidence="10">Dimethylallyl diphosphate:tRNA dimethylallyltransferase</fullName>
        <shortName evidence="10">DMAPP:tRNA dimethylallyltransferase</shortName>
        <shortName evidence="10">DMATase</shortName>
    </alternativeName>
    <alternativeName>
        <fullName evidence="10">Isopentenyl-diphosphate:tRNA isopentenyltransferase</fullName>
        <shortName evidence="10">IPP transferase</shortName>
        <shortName evidence="10">IPPT</shortName>
        <shortName evidence="10">IPTase</shortName>
    </alternativeName>
</protein>
<feature type="site" description="Interaction with substrate tRNA" evidence="10">
    <location>
        <position position="126"/>
    </location>
</feature>
<comment type="cofactor">
    <cofactor evidence="1 10">
        <name>Mg(2+)</name>
        <dbReference type="ChEBI" id="CHEBI:18420"/>
    </cofactor>
</comment>
<comment type="caution">
    <text evidence="10">Lacks conserved residue(s) required for the propagation of feature annotation.</text>
</comment>
<dbReference type="EC" id="2.5.1.75" evidence="10"/>
<comment type="similarity">
    <text evidence="3 10">Belongs to the IPP transferase family.</text>
</comment>
<evidence type="ECO:0000256" key="3">
    <source>
        <dbReference type="ARBA" id="ARBA00005842"/>
    </source>
</evidence>
<dbReference type="PATRIC" id="fig|1618436.3.peg.1427"/>
<feature type="site" description="Interaction with substrate tRNA" evidence="10">
    <location>
        <position position="149"/>
    </location>
</feature>
<dbReference type="HAMAP" id="MF_00185">
    <property type="entry name" value="IPP_trans"/>
    <property type="match status" value="1"/>
</dbReference>